<gene>
    <name evidence="5" type="ORF">PDESU_04724</name>
</gene>
<keyword evidence="1" id="KW-0805">Transcription regulation</keyword>
<dbReference type="GO" id="GO:0003700">
    <property type="term" value="F:DNA-binding transcription factor activity"/>
    <property type="evidence" value="ECO:0007669"/>
    <property type="project" value="InterPro"/>
</dbReference>
<evidence type="ECO:0000256" key="2">
    <source>
        <dbReference type="ARBA" id="ARBA00023125"/>
    </source>
</evidence>
<dbReference type="AlphaFoldDB" id="A0A6C2U9S2"/>
<sequence length="78" mass="8482">MIANDTRLNLLRELLRCNECTVAMLGSKVGIAEAYASTQLRTLNSRGLITSRPSGKWVYYSAQPNNPLAKTLLTIAAG</sequence>
<dbReference type="InterPro" id="IPR036390">
    <property type="entry name" value="WH_DNA-bd_sf"/>
</dbReference>
<keyword evidence="3" id="KW-0804">Transcription</keyword>
<dbReference type="InterPro" id="IPR000835">
    <property type="entry name" value="HTH_MarR-typ"/>
</dbReference>
<dbReference type="GO" id="GO:0003677">
    <property type="term" value="F:DNA binding"/>
    <property type="evidence" value="ECO:0007669"/>
    <property type="project" value="UniProtKB-KW"/>
</dbReference>
<feature type="domain" description="HTH arsR-type" evidence="4">
    <location>
        <begin position="1"/>
        <end position="78"/>
    </location>
</feature>
<dbReference type="RefSeq" id="WP_168442525.1">
    <property type="nucleotide sequence ID" value="NZ_CAAHFG010000003.1"/>
</dbReference>
<evidence type="ECO:0000313" key="5">
    <source>
        <dbReference type="EMBL" id="VGO16134.1"/>
    </source>
</evidence>
<dbReference type="NCBIfam" id="NF033788">
    <property type="entry name" value="HTH_metalloreg"/>
    <property type="match status" value="1"/>
</dbReference>
<evidence type="ECO:0000259" key="4">
    <source>
        <dbReference type="PROSITE" id="PS50987"/>
    </source>
</evidence>
<accession>A0A6C2U9S2</accession>
<dbReference type="Proteomes" id="UP000366872">
    <property type="component" value="Unassembled WGS sequence"/>
</dbReference>
<dbReference type="EMBL" id="CAAHFG010000003">
    <property type="protein sequence ID" value="VGO16134.1"/>
    <property type="molecule type" value="Genomic_DNA"/>
</dbReference>
<dbReference type="Gene3D" id="1.10.10.10">
    <property type="entry name" value="Winged helix-like DNA-binding domain superfamily/Winged helix DNA-binding domain"/>
    <property type="match status" value="1"/>
</dbReference>
<organism evidence="5 6">
    <name type="scientific">Pontiella desulfatans</name>
    <dbReference type="NCBI Taxonomy" id="2750659"/>
    <lineage>
        <taxon>Bacteria</taxon>
        <taxon>Pseudomonadati</taxon>
        <taxon>Kiritimatiellota</taxon>
        <taxon>Kiritimatiellia</taxon>
        <taxon>Kiritimatiellales</taxon>
        <taxon>Pontiellaceae</taxon>
        <taxon>Pontiella</taxon>
    </lineage>
</organism>
<protein>
    <recommendedName>
        <fullName evidence="4">HTH arsR-type domain-containing protein</fullName>
    </recommendedName>
</protein>
<reference evidence="5 6" key="1">
    <citation type="submission" date="2019-04" db="EMBL/GenBank/DDBJ databases">
        <authorList>
            <person name="Van Vliet M D."/>
        </authorList>
    </citation>
    <scope>NUCLEOTIDE SEQUENCE [LARGE SCALE GENOMIC DNA]</scope>
    <source>
        <strain evidence="5 6">F1</strain>
    </source>
</reference>
<dbReference type="InterPro" id="IPR011991">
    <property type="entry name" value="ArsR-like_HTH"/>
</dbReference>
<dbReference type="PROSITE" id="PS50987">
    <property type="entry name" value="HTH_ARSR_2"/>
    <property type="match status" value="1"/>
</dbReference>
<keyword evidence="6" id="KW-1185">Reference proteome</keyword>
<dbReference type="Pfam" id="PF01047">
    <property type="entry name" value="MarR"/>
    <property type="match status" value="1"/>
</dbReference>
<dbReference type="PANTHER" id="PTHR43132:SF2">
    <property type="entry name" value="ARSENICAL RESISTANCE OPERON REPRESSOR ARSR-RELATED"/>
    <property type="match status" value="1"/>
</dbReference>
<name>A0A6C2U9S2_PONDE</name>
<dbReference type="SUPFAM" id="SSF46785">
    <property type="entry name" value="Winged helix' DNA-binding domain"/>
    <property type="match status" value="1"/>
</dbReference>
<proteinExistence type="predicted"/>
<keyword evidence="2" id="KW-0238">DNA-binding</keyword>
<dbReference type="PANTHER" id="PTHR43132">
    <property type="entry name" value="ARSENICAL RESISTANCE OPERON REPRESSOR ARSR-RELATED"/>
    <property type="match status" value="1"/>
</dbReference>
<dbReference type="InterPro" id="IPR036388">
    <property type="entry name" value="WH-like_DNA-bd_sf"/>
</dbReference>
<evidence type="ECO:0000313" key="6">
    <source>
        <dbReference type="Proteomes" id="UP000366872"/>
    </source>
</evidence>
<dbReference type="SMART" id="SM00418">
    <property type="entry name" value="HTH_ARSR"/>
    <property type="match status" value="1"/>
</dbReference>
<dbReference type="CDD" id="cd00090">
    <property type="entry name" value="HTH_ARSR"/>
    <property type="match status" value="1"/>
</dbReference>
<evidence type="ECO:0000256" key="1">
    <source>
        <dbReference type="ARBA" id="ARBA00023015"/>
    </source>
</evidence>
<dbReference type="InterPro" id="IPR051011">
    <property type="entry name" value="Metal_resp_trans_reg"/>
</dbReference>
<evidence type="ECO:0000256" key="3">
    <source>
        <dbReference type="ARBA" id="ARBA00023163"/>
    </source>
</evidence>
<dbReference type="InterPro" id="IPR001845">
    <property type="entry name" value="HTH_ArsR_DNA-bd_dom"/>
</dbReference>